<proteinExistence type="predicted"/>
<reference evidence="3" key="1">
    <citation type="journal article" date="2019" name="Int. J. Syst. Evol. Microbiol.">
        <title>The Global Catalogue of Microorganisms (GCM) 10K type strain sequencing project: providing services to taxonomists for standard genome sequencing and annotation.</title>
        <authorList>
            <consortium name="The Broad Institute Genomics Platform"/>
            <consortium name="The Broad Institute Genome Sequencing Center for Infectious Disease"/>
            <person name="Wu L."/>
            <person name="Ma J."/>
        </authorList>
    </citation>
    <scope>NUCLEOTIDE SEQUENCE [LARGE SCALE GENOMIC DNA]</scope>
    <source>
        <strain evidence="3">CCUG 73951</strain>
    </source>
</reference>
<keyword evidence="1" id="KW-0472">Membrane</keyword>
<keyword evidence="1" id="KW-1133">Transmembrane helix</keyword>
<evidence type="ECO:0000313" key="3">
    <source>
        <dbReference type="Proteomes" id="UP001596494"/>
    </source>
</evidence>
<feature type="transmembrane region" description="Helical" evidence="1">
    <location>
        <begin position="6"/>
        <end position="25"/>
    </location>
</feature>
<sequence>MLKTHPFNWITAVILIIALGIWLYMNFGYIHEKHLTEAVLEEKSHDDEGYYITVDGEEIVVEDESLWMVLEEDEAYEVTYESYGQKKPMIVDINQAHDDDSVGGGH</sequence>
<organism evidence="2 3">
    <name type="scientific">Halobacillus campisalis</name>
    <dbReference type="NCBI Taxonomy" id="435909"/>
    <lineage>
        <taxon>Bacteria</taxon>
        <taxon>Bacillati</taxon>
        <taxon>Bacillota</taxon>
        <taxon>Bacilli</taxon>
        <taxon>Bacillales</taxon>
        <taxon>Bacillaceae</taxon>
        <taxon>Halobacillus</taxon>
    </lineage>
</organism>
<name>A0ABW2JY21_9BACI</name>
<dbReference type="EMBL" id="JBHTBY010000001">
    <property type="protein sequence ID" value="MFC7319380.1"/>
    <property type="molecule type" value="Genomic_DNA"/>
</dbReference>
<dbReference type="RefSeq" id="WP_289216136.1">
    <property type="nucleotide sequence ID" value="NZ_JAPVRC010000005.1"/>
</dbReference>
<keyword evidence="3" id="KW-1185">Reference proteome</keyword>
<accession>A0ABW2JY21</accession>
<dbReference type="Proteomes" id="UP001596494">
    <property type="component" value="Unassembled WGS sequence"/>
</dbReference>
<comment type="caution">
    <text evidence="2">The sequence shown here is derived from an EMBL/GenBank/DDBJ whole genome shotgun (WGS) entry which is preliminary data.</text>
</comment>
<evidence type="ECO:0000256" key="1">
    <source>
        <dbReference type="SAM" id="Phobius"/>
    </source>
</evidence>
<protein>
    <submittedName>
        <fullName evidence="2">Uncharacterized protein</fullName>
    </submittedName>
</protein>
<gene>
    <name evidence="2" type="ORF">ACFQMN_00600</name>
</gene>
<evidence type="ECO:0000313" key="2">
    <source>
        <dbReference type="EMBL" id="MFC7319380.1"/>
    </source>
</evidence>
<keyword evidence="1" id="KW-0812">Transmembrane</keyword>